<reference evidence="3" key="1">
    <citation type="journal article" date="2019" name="Int. J. Syst. Evol. Microbiol.">
        <title>The Global Catalogue of Microorganisms (GCM) 10K type strain sequencing project: providing services to taxonomists for standard genome sequencing and annotation.</title>
        <authorList>
            <consortium name="The Broad Institute Genomics Platform"/>
            <consortium name="The Broad Institute Genome Sequencing Center for Infectious Disease"/>
            <person name="Wu L."/>
            <person name="Ma J."/>
        </authorList>
    </citation>
    <scope>NUCLEOTIDE SEQUENCE [LARGE SCALE GENOMIC DNA]</scope>
    <source>
        <strain evidence="3">KCTC 42644</strain>
    </source>
</reference>
<evidence type="ECO:0000256" key="1">
    <source>
        <dbReference type="SAM" id="SignalP"/>
    </source>
</evidence>
<keyword evidence="3" id="KW-1185">Reference proteome</keyword>
<evidence type="ECO:0000313" key="2">
    <source>
        <dbReference type="EMBL" id="MFC3712284.1"/>
    </source>
</evidence>
<name>A0ABV7XAG1_9SPHN</name>
<dbReference type="EMBL" id="JBHRXV010000004">
    <property type="protein sequence ID" value="MFC3712284.1"/>
    <property type="molecule type" value="Genomic_DNA"/>
</dbReference>
<feature type="signal peptide" evidence="1">
    <location>
        <begin position="1"/>
        <end position="19"/>
    </location>
</feature>
<protein>
    <submittedName>
        <fullName evidence="2">Uncharacterized protein</fullName>
    </submittedName>
</protein>
<sequence length="72" mass="7422">MRLKGWQGAAALAVGFAMAGVPKPAVPLDADDARAPLRVDDADRGAAETLTVNAVLRLDTRPDPAVEAIIAT</sequence>
<evidence type="ECO:0000313" key="3">
    <source>
        <dbReference type="Proteomes" id="UP001595615"/>
    </source>
</evidence>
<dbReference type="RefSeq" id="WP_380858852.1">
    <property type="nucleotide sequence ID" value="NZ_JBHRXV010000004.1"/>
</dbReference>
<accession>A0ABV7XAG1</accession>
<proteinExistence type="predicted"/>
<keyword evidence="1" id="KW-0732">Signal</keyword>
<organism evidence="2 3">
    <name type="scientific">Sphingoaurantiacus capsulatus</name>
    <dbReference type="NCBI Taxonomy" id="1771310"/>
    <lineage>
        <taxon>Bacteria</taxon>
        <taxon>Pseudomonadati</taxon>
        <taxon>Pseudomonadota</taxon>
        <taxon>Alphaproteobacteria</taxon>
        <taxon>Sphingomonadales</taxon>
        <taxon>Sphingosinicellaceae</taxon>
        <taxon>Sphingoaurantiacus</taxon>
    </lineage>
</organism>
<feature type="chain" id="PRO_5045297816" evidence="1">
    <location>
        <begin position="20"/>
        <end position="72"/>
    </location>
</feature>
<dbReference type="Proteomes" id="UP001595615">
    <property type="component" value="Unassembled WGS sequence"/>
</dbReference>
<gene>
    <name evidence="2" type="ORF">ACFOMD_06865</name>
</gene>
<comment type="caution">
    <text evidence="2">The sequence shown here is derived from an EMBL/GenBank/DDBJ whole genome shotgun (WGS) entry which is preliminary data.</text>
</comment>